<dbReference type="AlphaFoldDB" id="B9XN90"/>
<accession>B9XN90</accession>
<dbReference type="OrthoDB" id="174386at2"/>
<keyword evidence="3" id="KW-1185">Reference proteome</keyword>
<dbReference type="RefSeq" id="WP_007417277.1">
    <property type="nucleotide sequence ID" value="NZ_ABOX02000038.1"/>
</dbReference>
<dbReference type="Pfam" id="PF19915">
    <property type="entry name" value="bpX0"/>
    <property type="match status" value="1"/>
</dbReference>
<sequence>MPDSHQQALAYFSTAHDEPWRWAESGRVIVWSDGTTIAFREELEEILGLMAVKGLPPFHAIVLLLAACRGKLPAASIFSHPIAETVPVISDSGKPPISPATGNQLLLRAWNDPANQEFSEFIARLKSLQQLPVELRNSPRAKAVLLEMILEQVRFERVQPAREIVQVLADGSLTDDLLNNKKPSASNTVSLYRQIHQSLKHFSPEALAARIQTGLDELPEAAEITLEPAARVRQLLSRLQDDPDYQGLAKVTRDIMAALYLPRSLSEMEELALGGFSDISNRGNLDRLLPSELANDDLTLAARVALNEALYFRREPPANHPPGHFAILIDSGIRQWGLPRVFATAVALALIGKENRRGQTTTWRATHDGVEKIDLLARQGLARHLGTLETSAHPGLSLKPFFSQLTDEPELECVLVTNRDVIDDPDFQTLLAQCNPEKLYIASVDRHGSFQLFLHPHRKALLCQAEIPLEVLFPGKGQSSQDNLRDRREGLELPLLLSSRPFPLLLPISGKVEKTLAQPDYGAIAVMQDRQLLRWSNPNLGASLLMDHLPRGKTLWIGTDAQAKTVTVLKYRIAQKQGILTICDEVSGNVEIHEFALATLPTRVFERNGILFLIQRTQVTALDLTSGQHLVTAPLPHYNLPAYGRYFARLDGGWHCVSHNGQALEFIPVSLPQPVREADILALFDRDGYEGPWVLTKQGEVYAPTGARLVNLGHVVAHVQISEDGHRLVVTSVESGKFDLVDLKTARSSTIKVGLAKVALQPSISFPTRNVRTNFNAIGFTANGDPSSDFARILVWVKG</sequence>
<reference evidence="2 3" key="1">
    <citation type="journal article" date="2011" name="J. Bacteriol.">
        <title>Genome sequence of 'Pedosphaera parvula' Ellin514, an aerobic Verrucomicrobial isolate from pasture soil.</title>
        <authorList>
            <person name="Kant R."/>
            <person name="van Passel M.W."/>
            <person name="Sangwan P."/>
            <person name="Palva A."/>
            <person name="Lucas S."/>
            <person name="Copeland A."/>
            <person name="Lapidus A."/>
            <person name="Glavina Del Rio T."/>
            <person name="Dalin E."/>
            <person name="Tice H."/>
            <person name="Bruce D."/>
            <person name="Goodwin L."/>
            <person name="Pitluck S."/>
            <person name="Chertkov O."/>
            <person name="Larimer F.W."/>
            <person name="Land M.L."/>
            <person name="Hauser L."/>
            <person name="Brettin T.S."/>
            <person name="Detter J.C."/>
            <person name="Han S."/>
            <person name="de Vos W.M."/>
            <person name="Janssen P.H."/>
            <person name="Smidt H."/>
        </authorList>
    </citation>
    <scope>NUCLEOTIDE SEQUENCE [LARGE SCALE GENOMIC DNA]</scope>
    <source>
        <strain evidence="2 3">Ellin514</strain>
    </source>
</reference>
<protein>
    <recommendedName>
        <fullName evidence="1">MoxR-vWA-beta-propeller ternary system domain-containing protein</fullName>
    </recommendedName>
</protein>
<evidence type="ECO:0000313" key="2">
    <source>
        <dbReference type="EMBL" id="EEF58752.1"/>
    </source>
</evidence>
<evidence type="ECO:0000313" key="3">
    <source>
        <dbReference type="Proteomes" id="UP000003688"/>
    </source>
</evidence>
<evidence type="ECO:0000259" key="1">
    <source>
        <dbReference type="Pfam" id="PF19915"/>
    </source>
</evidence>
<dbReference type="InterPro" id="IPR045554">
    <property type="entry name" value="bpX0"/>
</dbReference>
<organism evidence="2 3">
    <name type="scientific">Pedosphaera parvula (strain Ellin514)</name>
    <dbReference type="NCBI Taxonomy" id="320771"/>
    <lineage>
        <taxon>Bacteria</taxon>
        <taxon>Pseudomonadati</taxon>
        <taxon>Verrucomicrobiota</taxon>
        <taxon>Pedosphaerae</taxon>
        <taxon>Pedosphaerales</taxon>
        <taxon>Pedosphaeraceae</taxon>
        <taxon>Pedosphaera</taxon>
    </lineage>
</organism>
<gene>
    <name evidence="2" type="ORF">Cflav_PD1848</name>
</gene>
<dbReference type="EMBL" id="ABOX02000038">
    <property type="protein sequence ID" value="EEF58752.1"/>
    <property type="molecule type" value="Genomic_DNA"/>
</dbReference>
<dbReference type="Proteomes" id="UP000003688">
    <property type="component" value="Unassembled WGS sequence"/>
</dbReference>
<comment type="caution">
    <text evidence="2">The sequence shown here is derived from an EMBL/GenBank/DDBJ whole genome shotgun (WGS) entry which is preliminary data.</text>
</comment>
<proteinExistence type="predicted"/>
<name>B9XN90_PEDPL</name>
<feature type="domain" description="MoxR-vWA-beta-propeller ternary system" evidence="1">
    <location>
        <begin position="34"/>
        <end position="209"/>
    </location>
</feature>
<dbReference type="STRING" id="320771.Cflav_PD1848"/>